<dbReference type="Proteomes" id="UP000722791">
    <property type="component" value="Unassembled WGS sequence"/>
</dbReference>
<reference evidence="1" key="1">
    <citation type="journal article" date="2021" name="Proc. Natl. Acad. Sci. U.S.A.">
        <title>Three genomes in the algal genus Volvox reveal the fate of a haploid sex-determining region after a transition to homothallism.</title>
        <authorList>
            <person name="Yamamoto K."/>
            <person name="Hamaji T."/>
            <person name="Kawai-Toyooka H."/>
            <person name="Matsuzaki R."/>
            <person name="Takahashi F."/>
            <person name="Nishimura Y."/>
            <person name="Kawachi M."/>
            <person name="Noguchi H."/>
            <person name="Minakuchi Y."/>
            <person name="Umen J.G."/>
            <person name="Toyoda A."/>
            <person name="Nozaki H."/>
        </authorList>
    </citation>
    <scope>NUCLEOTIDE SEQUENCE</scope>
    <source>
        <strain evidence="1">NIES-3785</strain>
    </source>
</reference>
<dbReference type="AlphaFoldDB" id="A0A8J4C3U5"/>
<accession>A0A8J4C3U5</accession>
<gene>
    <name evidence="1" type="ORF">Vretimale_5149</name>
</gene>
<sequence length="453" mass="46321">MDTNSSNNLSQWVDVLAGANCGPEPLNPQPYAVGLFTACITAEDMDCDAVVERSSPGCIPRTSTVVCDWQVGGCAPSSSGRDELDELLEELAQDTSCPYMKQLTIPNLVAACVPQPSEYGFTATAAAAAAPNAGSGCGGSGFGSQSGSLLIQATALAAACAEARGGSAVTAPAVAVAEAVAATAIKTATLPSGRSFPGVLSALNRSQSGAGGEWVDVSSDCQLLPYTSQLSRRLMPASVRLLHPGGGDGGAANTSGFAGDGGCCPVAATHVPYIYRHHRTDASMLARVKGSPSRASRDITDFTDQPCPKDERDGRQQWLLRGLRRLRSLVRMPGSSAPMKPCTVTTTTSTTAVGMVDRRTDVTAGSCAAAADADATMAAGAGRGRDIDDAGCASDQFCDKYCCHGGSRSGGAGGSGSIDTATVTPAATESVRNQVILMFAARLRVIPSRRKSL</sequence>
<dbReference type="EMBL" id="BNCQ01000007">
    <property type="protein sequence ID" value="GIM00367.1"/>
    <property type="molecule type" value="Genomic_DNA"/>
</dbReference>
<proteinExistence type="predicted"/>
<protein>
    <submittedName>
        <fullName evidence="1">Uncharacterized protein</fullName>
    </submittedName>
</protein>
<evidence type="ECO:0000313" key="2">
    <source>
        <dbReference type="Proteomes" id="UP000722791"/>
    </source>
</evidence>
<dbReference type="OrthoDB" id="10547370at2759"/>
<organism evidence="1 2">
    <name type="scientific">Volvox reticuliferus</name>
    <dbReference type="NCBI Taxonomy" id="1737510"/>
    <lineage>
        <taxon>Eukaryota</taxon>
        <taxon>Viridiplantae</taxon>
        <taxon>Chlorophyta</taxon>
        <taxon>core chlorophytes</taxon>
        <taxon>Chlorophyceae</taxon>
        <taxon>CS clade</taxon>
        <taxon>Chlamydomonadales</taxon>
        <taxon>Volvocaceae</taxon>
        <taxon>Volvox</taxon>
    </lineage>
</organism>
<comment type="caution">
    <text evidence="1">The sequence shown here is derived from an EMBL/GenBank/DDBJ whole genome shotgun (WGS) entry which is preliminary data.</text>
</comment>
<name>A0A8J4C3U5_9CHLO</name>
<evidence type="ECO:0000313" key="1">
    <source>
        <dbReference type="EMBL" id="GIM00367.1"/>
    </source>
</evidence>